<accession>A0A5J9VQ17</accession>
<dbReference type="InterPro" id="IPR046533">
    <property type="entry name" value="DUF6598"/>
</dbReference>
<dbReference type="Proteomes" id="UP000324897">
    <property type="component" value="Chromosome 4"/>
</dbReference>
<evidence type="ECO:0000313" key="2">
    <source>
        <dbReference type="EMBL" id="TVU38299.1"/>
    </source>
</evidence>
<dbReference type="AlphaFoldDB" id="A0A5J9VQ17"/>
<dbReference type="PANTHER" id="PTHR33065:SF177">
    <property type="entry name" value="OS08G0141000 PROTEIN"/>
    <property type="match status" value="1"/>
</dbReference>
<comment type="caution">
    <text evidence="2">The sequence shown here is derived from an EMBL/GenBank/DDBJ whole genome shotgun (WGS) entry which is preliminary data.</text>
</comment>
<dbReference type="Gramene" id="TVU38299">
    <property type="protein sequence ID" value="TVU38299"/>
    <property type="gene ID" value="EJB05_11661"/>
</dbReference>
<feature type="non-terminal residue" evidence="2">
    <location>
        <position position="1"/>
    </location>
</feature>
<keyword evidence="3" id="KW-1185">Reference proteome</keyword>
<evidence type="ECO:0000259" key="1">
    <source>
        <dbReference type="Pfam" id="PF20241"/>
    </source>
</evidence>
<reference evidence="2 3" key="1">
    <citation type="journal article" date="2019" name="Sci. Rep.">
        <title>A high-quality genome of Eragrostis curvula grass provides insights into Poaceae evolution and supports new strategies to enhance forage quality.</title>
        <authorList>
            <person name="Carballo J."/>
            <person name="Santos B.A.C.M."/>
            <person name="Zappacosta D."/>
            <person name="Garbus I."/>
            <person name="Selva J.P."/>
            <person name="Gallo C.A."/>
            <person name="Diaz A."/>
            <person name="Albertini E."/>
            <person name="Caccamo M."/>
            <person name="Echenique V."/>
        </authorList>
    </citation>
    <scope>NUCLEOTIDE SEQUENCE [LARGE SCALE GENOMIC DNA]</scope>
    <source>
        <strain evidence="3">cv. Victoria</strain>
        <tissue evidence="2">Leaf</tissue>
    </source>
</reference>
<gene>
    <name evidence="2" type="ORF">EJB05_11661</name>
</gene>
<dbReference type="OrthoDB" id="671488at2759"/>
<dbReference type="EMBL" id="RWGY01000007">
    <property type="protein sequence ID" value="TVU38299.1"/>
    <property type="molecule type" value="Genomic_DNA"/>
</dbReference>
<dbReference type="PANTHER" id="PTHR33065">
    <property type="entry name" value="OS07G0486400 PROTEIN"/>
    <property type="match status" value="1"/>
</dbReference>
<protein>
    <recommendedName>
        <fullName evidence="1">DUF6598 domain-containing protein</fullName>
    </recommendedName>
</protein>
<feature type="domain" description="DUF6598" evidence="1">
    <location>
        <begin position="126"/>
        <end position="373"/>
    </location>
</feature>
<evidence type="ECO:0000313" key="3">
    <source>
        <dbReference type="Proteomes" id="UP000324897"/>
    </source>
</evidence>
<proteinExistence type="predicted"/>
<sequence>MEAASLERSVVATEVTNIACHANAEAEAGWVIADMWSETEMDRLSMLLTMLWHKKADELKLKKVMKMDVRGEELDWDIDDKRVNQFRKSWIAEWSSKWGSLEDVTMINSMPFTYHRAPPCAHPCGTLQIYSAKVAGLSGGFKWPLDVFGMVAVRDPIDQNLNIIFYRTRHSCQTLTEKDPYLALTGPTRAVLMTDPSLGPVTIEAELKVKRNTESEDQYLSFLAAPLMYSSGSGPCMFDNHYSGYTSKNSTLKVTLAKVASSVEATIFIQVIEGSWPDGLRGQITAHLFDIEPEKVVLLEFGDDNGVPVSGDGDVELSRRVVSVAVNEELVISYNVCQDGKMVAEQLVVFKAAEAGRSFAILQLGTCKLEVLVAWSVVSPEPDGTAACNVPHMTGVGIDAPEYRIL</sequence>
<dbReference type="Pfam" id="PF20241">
    <property type="entry name" value="DUF6598"/>
    <property type="match status" value="1"/>
</dbReference>
<name>A0A5J9VQ17_9POAL</name>
<organism evidence="2 3">
    <name type="scientific">Eragrostis curvula</name>
    <name type="common">weeping love grass</name>
    <dbReference type="NCBI Taxonomy" id="38414"/>
    <lineage>
        <taxon>Eukaryota</taxon>
        <taxon>Viridiplantae</taxon>
        <taxon>Streptophyta</taxon>
        <taxon>Embryophyta</taxon>
        <taxon>Tracheophyta</taxon>
        <taxon>Spermatophyta</taxon>
        <taxon>Magnoliopsida</taxon>
        <taxon>Liliopsida</taxon>
        <taxon>Poales</taxon>
        <taxon>Poaceae</taxon>
        <taxon>PACMAD clade</taxon>
        <taxon>Chloridoideae</taxon>
        <taxon>Eragrostideae</taxon>
        <taxon>Eragrostidinae</taxon>
        <taxon>Eragrostis</taxon>
    </lineage>
</organism>